<dbReference type="EC" id="2.7.11.1" evidence="1"/>
<reference evidence="9 10" key="4">
    <citation type="journal article" date="2020" name="Sci. Rep.">
        <title>beta-carboline chemical signals induce reveromycin production through a LuxR family regulator in Streptomyces sp. SN-593.</title>
        <authorList>
            <person name="Panthee S."/>
            <person name="Kito N."/>
            <person name="Hayashi T."/>
            <person name="Shimizu T."/>
            <person name="Ishikawa J."/>
            <person name="Hamamoto H."/>
            <person name="Osada H."/>
            <person name="Takahashi S."/>
        </authorList>
    </citation>
    <scope>NUCLEOTIDE SEQUENCE [LARGE SCALE GENOMIC DNA]</scope>
    <source>
        <strain evidence="9 10">SN-593</strain>
    </source>
</reference>
<evidence type="ECO:0000313" key="10">
    <source>
        <dbReference type="Proteomes" id="UP000595703"/>
    </source>
</evidence>
<dbReference type="EMBL" id="AP018365">
    <property type="protein sequence ID" value="BBA99017.1"/>
    <property type="molecule type" value="Genomic_DNA"/>
</dbReference>
<dbReference type="PROSITE" id="PS00108">
    <property type="entry name" value="PROTEIN_KINASE_ST"/>
    <property type="match status" value="1"/>
</dbReference>
<dbReference type="GO" id="GO:0004674">
    <property type="term" value="F:protein serine/threonine kinase activity"/>
    <property type="evidence" value="ECO:0007669"/>
    <property type="project" value="UniProtKB-KW"/>
</dbReference>
<feature type="domain" description="Protein kinase" evidence="8">
    <location>
        <begin position="22"/>
        <end position="289"/>
    </location>
</feature>
<feature type="binding site" evidence="7">
    <location>
        <position position="51"/>
    </location>
    <ligand>
        <name>ATP</name>
        <dbReference type="ChEBI" id="CHEBI:30616"/>
    </ligand>
</feature>
<reference evidence="9 10" key="2">
    <citation type="journal article" date="2011" name="J. Antibiot.">
        <title>Furaquinocins I and J: novel polyketide isoprenoid hybrid compounds from Streptomyces reveromyceticus SN-593.</title>
        <authorList>
            <person name="Panthee S."/>
            <person name="Takahashi S."/>
            <person name="Takagi H."/>
            <person name="Nogawa T."/>
            <person name="Oowada E."/>
            <person name="Uramoto M."/>
            <person name="Osada H."/>
        </authorList>
    </citation>
    <scope>NUCLEOTIDE SEQUENCE [LARGE SCALE GENOMIC DNA]</scope>
    <source>
        <strain evidence="9 10">SN-593</strain>
    </source>
</reference>
<dbReference type="CDD" id="cd14014">
    <property type="entry name" value="STKc_PknB_like"/>
    <property type="match status" value="1"/>
</dbReference>
<dbReference type="SUPFAM" id="SSF56112">
    <property type="entry name" value="Protein kinase-like (PK-like)"/>
    <property type="match status" value="1"/>
</dbReference>
<evidence type="ECO:0000256" key="2">
    <source>
        <dbReference type="ARBA" id="ARBA00022527"/>
    </source>
</evidence>
<keyword evidence="6 7" id="KW-0067">ATP-binding</keyword>
<dbReference type="Pfam" id="PF00069">
    <property type="entry name" value="Pkinase"/>
    <property type="match status" value="1"/>
</dbReference>
<dbReference type="SMART" id="SM00220">
    <property type="entry name" value="S_TKc"/>
    <property type="match status" value="1"/>
</dbReference>
<evidence type="ECO:0000256" key="1">
    <source>
        <dbReference type="ARBA" id="ARBA00012513"/>
    </source>
</evidence>
<dbReference type="AlphaFoldDB" id="A0A7U3UUA1"/>
<evidence type="ECO:0000256" key="3">
    <source>
        <dbReference type="ARBA" id="ARBA00022679"/>
    </source>
</evidence>
<dbReference type="KEGG" id="arev:RVR_5467"/>
<organism evidence="9 10">
    <name type="scientific">Actinacidiphila reveromycinica</name>
    <dbReference type="NCBI Taxonomy" id="659352"/>
    <lineage>
        <taxon>Bacteria</taxon>
        <taxon>Bacillati</taxon>
        <taxon>Actinomycetota</taxon>
        <taxon>Actinomycetes</taxon>
        <taxon>Kitasatosporales</taxon>
        <taxon>Streptomycetaceae</taxon>
        <taxon>Actinacidiphila</taxon>
    </lineage>
</organism>
<gene>
    <name evidence="9" type="ORF">RVR_5467</name>
</gene>
<dbReference type="GO" id="GO:0005524">
    <property type="term" value="F:ATP binding"/>
    <property type="evidence" value="ECO:0007669"/>
    <property type="project" value="UniProtKB-UniRule"/>
</dbReference>
<dbReference type="PANTHER" id="PTHR43289:SF6">
    <property type="entry name" value="SERINE_THREONINE-PROTEIN KINASE NEKL-3"/>
    <property type="match status" value="1"/>
</dbReference>
<dbReference type="Proteomes" id="UP000595703">
    <property type="component" value="Chromosome"/>
</dbReference>
<dbReference type="InterPro" id="IPR011009">
    <property type="entry name" value="Kinase-like_dom_sf"/>
</dbReference>
<evidence type="ECO:0000256" key="6">
    <source>
        <dbReference type="ARBA" id="ARBA00022840"/>
    </source>
</evidence>
<name>A0A7U3UUA1_9ACTN</name>
<keyword evidence="10" id="KW-1185">Reference proteome</keyword>
<evidence type="ECO:0000313" key="9">
    <source>
        <dbReference type="EMBL" id="BBA99017.1"/>
    </source>
</evidence>
<dbReference type="PROSITE" id="PS00107">
    <property type="entry name" value="PROTEIN_KINASE_ATP"/>
    <property type="match status" value="1"/>
</dbReference>
<keyword evidence="2 9" id="KW-0723">Serine/threonine-protein kinase</keyword>
<accession>A0A7U3UUA1</accession>
<evidence type="ECO:0000259" key="8">
    <source>
        <dbReference type="PROSITE" id="PS50011"/>
    </source>
</evidence>
<reference evidence="9 10" key="1">
    <citation type="journal article" date="2010" name="J. Bacteriol.">
        <title>Biochemical characterization of a novel indole prenyltransferase from Streptomyces sp. SN-593.</title>
        <authorList>
            <person name="Takahashi S."/>
            <person name="Takagi H."/>
            <person name="Toyoda A."/>
            <person name="Uramoto M."/>
            <person name="Nogawa T."/>
            <person name="Ueki M."/>
            <person name="Sakaki Y."/>
            <person name="Osada H."/>
        </authorList>
    </citation>
    <scope>NUCLEOTIDE SEQUENCE [LARGE SCALE GENOMIC DNA]</scope>
    <source>
        <strain evidence="9 10">SN-593</strain>
    </source>
</reference>
<sequence>MFGGVGVGTSEIFGGHLLRSRYRLDQPLGKGGMGTVWQAYDTTLSRPVAVKFANPAVASTPELRSEIVKRFQQEAAVTALFTSVAVPTVYDFGEESGHFYLVMEQIDGASLKEFLDEGDLLELPVAASIIVPICHVLAAAHRAGVVHRDLKPSNVMISAQGYTKVLDFGIARVEGALDDTRLTTAGKNPGSAAYMPPEQVKGEEVTGRSDLYSLGCLLYEMLAGRPVFHDQNDHDLRQMHVVGTPDPLGLLREGLPDDVLALVARLLAKDPAERPATADEVNRVLRPYLPISSDGPPAGYLWPDPTRPFREPFAPDDVPMTGSRIELPGTAAWTYRPRADAKDLHHEARRLLATKPAQAVDLLTARLPDFGEQYGLRAREVLDLRFDLAEALLAKGDREEARAVYMEIQRDTFGVLGLEDYGTRAEEGLSLCD</sequence>
<proteinExistence type="predicted"/>
<dbReference type="InterPro" id="IPR008271">
    <property type="entry name" value="Ser/Thr_kinase_AS"/>
</dbReference>
<keyword evidence="3" id="KW-0808">Transferase</keyword>
<evidence type="ECO:0000256" key="5">
    <source>
        <dbReference type="ARBA" id="ARBA00022777"/>
    </source>
</evidence>
<evidence type="ECO:0000256" key="7">
    <source>
        <dbReference type="PROSITE-ProRule" id="PRU10141"/>
    </source>
</evidence>
<dbReference type="Gene3D" id="1.10.510.10">
    <property type="entry name" value="Transferase(Phosphotransferase) domain 1"/>
    <property type="match status" value="1"/>
</dbReference>
<dbReference type="Gene3D" id="3.30.200.20">
    <property type="entry name" value="Phosphorylase Kinase, domain 1"/>
    <property type="match status" value="1"/>
</dbReference>
<dbReference type="InterPro" id="IPR000719">
    <property type="entry name" value="Prot_kinase_dom"/>
</dbReference>
<dbReference type="PANTHER" id="PTHR43289">
    <property type="entry name" value="MITOGEN-ACTIVATED PROTEIN KINASE KINASE KINASE 20-RELATED"/>
    <property type="match status" value="1"/>
</dbReference>
<dbReference type="InterPro" id="IPR017441">
    <property type="entry name" value="Protein_kinase_ATP_BS"/>
</dbReference>
<reference evidence="9 10" key="3">
    <citation type="journal article" date="2011" name="Nat. Chem. Biol.">
        <title>Reveromycin A biosynthesis uses RevG and RevJ for stereospecific spiroacetal formation.</title>
        <authorList>
            <person name="Takahashi S."/>
            <person name="Toyoda A."/>
            <person name="Sekiyama Y."/>
            <person name="Takagi H."/>
            <person name="Nogawa T."/>
            <person name="Uramoto M."/>
            <person name="Suzuki R."/>
            <person name="Koshino H."/>
            <person name="Kumano T."/>
            <person name="Panthee S."/>
            <person name="Dairi T."/>
            <person name="Ishikawa J."/>
            <person name="Ikeda H."/>
            <person name="Sakaki Y."/>
            <person name="Osada H."/>
        </authorList>
    </citation>
    <scope>NUCLEOTIDE SEQUENCE [LARGE SCALE GENOMIC DNA]</scope>
    <source>
        <strain evidence="9 10">SN-593</strain>
    </source>
</reference>
<evidence type="ECO:0000256" key="4">
    <source>
        <dbReference type="ARBA" id="ARBA00022741"/>
    </source>
</evidence>
<keyword evidence="4 7" id="KW-0547">Nucleotide-binding</keyword>
<dbReference type="PROSITE" id="PS50011">
    <property type="entry name" value="PROTEIN_KINASE_DOM"/>
    <property type="match status" value="1"/>
</dbReference>
<keyword evidence="5 9" id="KW-0418">Kinase</keyword>
<protein>
    <recommendedName>
        <fullName evidence="1">non-specific serine/threonine protein kinase</fullName>
        <ecNumber evidence="1">2.7.11.1</ecNumber>
    </recommendedName>
</protein>